<evidence type="ECO:0000313" key="3">
    <source>
        <dbReference type="Proteomes" id="UP000754644"/>
    </source>
</evidence>
<accession>A0A973A9C6</accession>
<protein>
    <submittedName>
        <fullName evidence="2">DUF4340 domain-containing protein</fullName>
    </submittedName>
</protein>
<sequence length="335" mass="37092">MDKRSTGMLMIAVMVLMTLAYFSARDTDPVALQLGRVVFADLKPSLDQVAHVSINSGQAAVTLEKRAGVWRVVDREGYRVDMAQLSRLLRGLADMLYLERKTSNPSRFAALGLADRDTQNGAATYVELRTPNQRWSLLVGAAPVSRAGQYIRLPEQDQAWLVDQGLVLNSTPEKWLSPVILNVDSEQIKAVILSQPNARRVEISNKSDALGQVENARITNLPNGVSVPYAGAADEVTRALVNLRLQDVQTFNSIDWRDAIAAQFDLINNKTLLIRGVMVASECWISVSLGSDFSVEDRLIYGLGNDVEHWAYKISHYDYGLLARGMIDFIDAEAL</sequence>
<comment type="caution">
    <text evidence="2">The sequence shown here is derived from an EMBL/GenBank/DDBJ whole genome shotgun (WGS) entry which is preliminary data.</text>
</comment>
<dbReference type="InterPro" id="IPR025641">
    <property type="entry name" value="DUF4340"/>
</dbReference>
<dbReference type="Pfam" id="PF14238">
    <property type="entry name" value="DUF4340"/>
    <property type="match status" value="1"/>
</dbReference>
<gene>
    <name evidence="2" type="ORF">HQ497_15200</name>
</gene>
<organism evidence="2 3">
    <name type="scientific">SAR86 cluster bacterium</name>
    <dbReference type="NCBI Taxonomy" id="2030880"/>
    <lineage>
        <taxon>Bacteria</taxon>
        <taxon>Pseudomonadati</taxon>
        <taxon>Pseudomonadota</taxon>
        <taxon>Gammaproteobacteria</taxon>
        <taxon>SAR86 cluster</taxon>
    </lineage>
</organism>
<feature type="domain" description="DUF4340" evidence="1">
    <location>
        <begin position="70"/>
        <end position="249"/>
    </location>
</feature>
<evidence type="ECO:0000313" key="2">
    <source>
        <dbReference type="EMBL" id="NQV66704.1"/>
    </source>
</evidence>
<name>A0A973A9C6_9GAMM</name>
<evidence type="ECO:0000259" key="1">
    <source>
        <dbReference type="Pfam" id="PF14238"/>
    </source>
</evidence>
<proteinExistence type="predicted"/>
<dbReference type="EMBL" id="JABMOJ010000566">
    <property type="protein sequence ID" value="NQV66704.1"/>
    <property type="molecule type" value="Genomic_DNA"/>
</dbReference>
<dbReference type="Proteomes" id="UP000754644">
    <property type="component" value="Unassembled WGS sequence"/>
</dbReference>
<dbReference type="AlphaFoldDB" id="A0A973A9C6"/>
<reference evidence="2" key="1">
    <citation type="submission" date="2020-05" db="EMBL/GenBank/DDBJ databases">
        <title>Sulfur intermediates as new biogeochemical hubs in an aquatic model microbial ecosystem.</title>
        <authorList>
            <person name="Vigneron A."/>
        </authorList>
    </citation>
    <scope>NUCLEOTIDE SEQUENCE</scope>
    <source>
        <strain evidence="2">Bin.250</strain>
    </source>
</reference>